<feature type="domain" description="Diphthamide synthase" evidence="1">
    <location>
        <begin position="3"/>
        <end position="194"/>
    </location>
</feature>
<dbReference type="OrthoDB" id="3572539at2"/>
<dbReference type="InterPro" id="IPR014729">
    <property type="entry name" value="Rossmann-like_a/b/a_fold"/>
</dbReference>
<name>A0A1I7IAR1_9FLAO</name>
<dbReference type="AlphaFoldDB" id="A0A1I7IAR1"/>
<proteinExistence type="predicted"/>
<dbReference type="STRING" id="1224947.SAMN05216480_11445"/>
<evidence type="ECO:0000259" key="1">
    <source>
        <dbReference type="Pfam" id="PF01902"/>
    </source>
</evidence>
<dbReference type="InterPro" id="IPR002761">
    <property type="entry name" value="Diphthami_syn_dom"/>
</dbReference>
<dbReference type="Proteomes" id="UP000199138">
    <property type="component" value="Unassembled WGS sequence"/>
</dbReference>
<dbReference type="CDD" id="cd01994">
    <property type="entry name" value="AANH_PF0828-like"/>
    <property type="match status" value="1"/>
</dbReference>
<keyword evidence="3" id="KW-1185">Reference proteome</keyword>
<dbReference type="Gene3D" id="3.90.1490.10">
    <property type="entry name" value="putative n-type atp pyrophosphatase, domain 2"/>
    <property type="match status" value="1"/>
</dbReference>
<reference evidence="2 3" key="1">
    <citation type="submission" date="2016-10" db="EMBL/GenBank/DDBJ databases">
        <authorList>
            <person name="de Groot N.N."/>
        </authorList>
    </citation>
    <scope>NUCLEOTIDE SEQUENCE [LARGE SCALE GENOMIC DNA]</scope>
    <source>
        <strain evidence="2 3">CGMCC 1.12333</strain>
    </source>
</reference>
<dbReference type="SUPFAM" id="SSF52402">
    <property type="entry name" value="Adenine nucleotide alpha hydrolases-like"/>
    <property type="match status" value="1"/>
</dbReference>
<accession>A0A1I7IAR1</accession>
<dbReference type="EMBL" id="FPBK01000014">
    <property type="protein sequence ID" value="SFU70029.1"/>
    <property type="molecule type" value="Genomic_DNA"/>
</dbReference>
<organism evidence="2 3">
    <name type="scientific">Pustulibacterium marinum</name>
    <dbReference type="NCBI Taxonomy" id="1224947"/>
    <lineage>
        <taxon>Bacteria</taxon>
        <taxon>Pseudomonadati</taxon>
        <taxon>Bacteroidota</taxon>
        <taxon>Flavobacteriia</taxon>
        <taxon>Flavobacteriales</taxon>
        <taxon>Flavobacteriaceae</taxon>
        <taxon>Pustulibacterium</taxon>
    </lineage>
</organism>
<evidence type="ECO:0000313" key="3">
    <source>
        <dbReference type="Proteomes" id="UP000199138"/>
    </source>
</evidence>
<dbReference type="Pfam" id="PF01902">
    <property type="entry name" value="Diphthami_syn_2"/>
    <property type="match status" value="1"/>
</dbReference>
<evidence type="ECO:0000313" key="2">
    <source>
        <dbReference type="EMBL" id="SFU70029.1"/>
    </source>
</evidence>
<dbReference type="Gene3D" id="3.40.50.620">
    <property type="entry name" value="HUPs"/>
    <property type="match status" value="1"/>
</dbReference>
<sequence length="233" mass="26301">MNWSSGKDASMALHALMQNQHYTVDRLLTSINSHHNRVSMHGLRRTLLMAQANAIGLPLQTIELPESPDMETYNAAMQQTVSELTNQGYTHCGFGDIFLEDLKDYRVAQLKPYGIECQFPLWKKDTKALIQDFIVAGFKAIVVCINANVLDASFVGRTIDADFVNDLPEGVDPCGENGEFHTFCYDGPVFQHPVAFTIGEKVYRTYDNPQPEEEGPEKYGFWFCDLIPDEVRV</sequence>
<gene>
    <name evidence="2" type="ORF">SAMN05216480_11445</name>
</gene>
<protein>
    <submittedName>
        <fullName evidence="2">MJ0570-related uncharacterized domain-containing protein</fullName>
    </submittedName>
</protein>